<evidence type="ECO:0000313" key="1">
    <source>
        <dbReference type="EMBL" id="ATC35569.1"/>
    </source>
</evidence>
<keyword evidence="2" id="KW-1185">Reference proteome</keyword>
<dbReference type="Proteomes" id="UP000190057">
    <property type="component" value="Chromosome"/>
</dbReference>
<protein>
    <submittedName>
        <fullName evidence="1">Uncharacterized protein</fullName>
    </submittedName>
</protein>
<dbReference type="RefSeq" id="WP_009090454.1">
    <property type="nucleotide sequence ID" value="NZ_ANIW01000063.1"/>
</dbReference>
<accession>A0ABM6MRA9</accession>
<name>A0ABM6MRA9_9FLAO</name>
<evidence type="ECO:0000313" key="2">
    <source>
        <dbReference type="Proteomes" id="UP000190057"/>
    </source>
</evidence>
<sequence length="106" mass="12795">MNKHYFKIVRFCDTILNAPLNYFLFRFKKEFNEVKVVFNNHKLWGNSQLLNIIFIDKLLNAGKIENNLAEMIFKTYFSFLGISRIEAQRRALFTYDETIFTKYYNS</sequence>
<proteinExistence type="predicted"/>
<dbReference type="GeneID" id="56683778"/>
<gene>
    <name evidence="1" type="ORF">BAZ09_004790</name>
</gene>
<reference evidence="1 2" key="1">
    <citation type="submission" date="2017-09" db="EMBL/GenBank/DDBJ databases">
        <title>Complete circularized genomes of four mosquito-derived Elizabethkingia anophelis isolates.</title>
        <authorList>
            <person name="Nicholson A.C."/>
            <person name="Xu J."/>
        </authorList>
    </citation>
    <scope>NUCLEOTIDE SEQUENCE [LARGE SCALE GENOMIC DNA]</scope>
    <source>
        <strain evidence="1 2">R26</strain>
    </source>
</reference>
<dbReference type="EMBL" id="CP023401">
    <property type="protein sequence ID" value="ATC35569.1"/>
    <property type="molecule type" value="Genomic_DNA"/>
</dbReference>
<organism evidence="1 2">
    <name type="scientific">Elizabethkingia anophelis R26</name>
    <dbReference type="NCBI Taxonomy" id="1246994"/>
    <lineage>
        <taxon>Bacteria</taxon>
        <taxon>Pseudomonadati</taxon>
        <taxon>Bacteroidota</taxon>
        <taxon>Flavobacteriia</taxon>
        <taxon>Flavobacteriales</taxon>
        <taxon>Weeksellaceae</taxon>
        <taxon>Elizabethkingia</taxon>
    </lineage>
</organism>